<keyword evidence="6" id="KW-0472">Membrane</keyword>
<feature type="transmembrane region" description="Helical" evidence="6">
    <location>
        <begin position="26"/>
        <end position="47"/>
    </location>
</feature>
<keyword evidence="6" id="KW-0812">Transmembrane</keyword>
<keyword evidence="5" id="KW-1015">Disulfide bond</keyword>
<dbReference type="GO" id="GO:0006508">
    <property type="term" value="P:proteolysis"/>
    <property type="evidence" value="ECO:0007669"/>
    <property type="project" value="UniProtKB-KW"/>
</dbReference>
<dbReference type="PRINTS" id="PR00722">
    <property type="entry name" value="CHYMOTRYPSIN"/>
</dbReference>
<dbReference type="OrthoDB" id="10061449at2759"/>
<evidence type="ECO:0000313" key="9">
    <source>
        <dbReference type="RefSeq" id="XP_026745243.1"/>
    </source>
</evidence>
<evidence type="ECO:0000256" key="1">
    <source>
        <dbReference type="ARBA" id="ARBA00007664"/>
    </source>
</evidence>
<dbReference type="GeneID" id="113506606"/>
<keyword evidence="2" id="KW-0645">Protease</keyword>
<evidence type="ECO:0000313" key="8">
    <source>
        <dbReference type="Proteomes" id="UP000322000"/>
    </source>
</evidence>
<evidence type="ECO:0000256" key="6">
    <source>
        <dbReference type="SAM" id="Phobius"/>
    </source>
</evidence>
<dbReference type="Gene3D" id="2.40.10.10">
    <property type="entry name" value="Trypsin-like serine proteases"/>
    <property type="match status" value="1"/>
</dbReference>
<keyword evidence="3" id="KW-0378">Hydrolase</keyword>
<proteinExistence type="inferred from homology"/>
<dbReference type="GO" id="GO:0004252">
    <property type="term" value="F:serine-type endopeptidase activity"/>
    <property type="evidence" value="ECO:0007669"/>
    <property type="project" value="InterPro"/>
</dbReference>
<dbReference type="KEGG" id="tnl:113506606"/>
<reference evidence="9" key="1">
    <citation type="submission" date="2025-08" db="UniProtKB">
        <authorList>
            <consortium name="RefSeq"/>
        </authorList>
    </citation>
    <scope>IDENTIFICATION</scope>
</reference>
<dbReference type="PROSITE" id="PS00134">
    <property type="entry name" value="TRYPSIN_HIS"/>
    <property type="match status" value="1"/>
</dbReference>
<dbReference type="PROSITE" id="PS50240">
    <property type="entry name" value="TRYPSIN_DOM"/>
    <property type="match status" value="1"/>
</dbReference>
<dbReference type="InParanoid" id="A0A7E5WWK6"/>
<dbReference type="Proteomes" id="UP000322000">
    <property type="component" value="Chromosome 20"/>
</dbReference>
<protein>
    <submittedName>
        <fullName evidence="9">Chymotrypsin-1-like</fullName>
    </submittedName>
</protein>
<dbReference type="AlphaFoldDB" id="A0A7E5WWK6"/>
<organism evidence="8 9">
    <name type="scientific">Trichoplusia ni</name>
    <name type="common">Cabbage looper</name>
    <dbReference type="NCBI Taxonomy" id="7111"/>
    <lineage>
        <taxon>Eukaryota</taxon>
        <taxon>Metazoa</taxon>
        <taxon>Ecdysozoa</taxon>
        <taxon>Arthropoda</taxon>
        <taxon>Hexapoda</taxon>
        <taxon>Insecta</taxon>
        <taxon>Pterygota</taxon>
        <taxon>Neoptera</taxon>
        <taxon>Endopterygota</taxon>
        <taxon>Lepidoptera</taxon>
        <taxon>Glossata</taxon>
        <taxon>Ditrysia</taxon>
        <taxon>Noctuoidea</taxon>
        <taxon>Noctuidae</taxon>
        <taxon>Plusiinae</taxon>
        <taxon>Trichoplusia</taxon>
    </lineage>
</organism>
<evidence type="ECO:0000256" key="2">
    <source>
        <dbReference type="ARBA" id="ARBA00022670"/>
    </source>
</evidence>
<evidence type="ECO:0000259" key="7">
    <source>
        <dbReference type="PROSITE" id="PS50240"/>
    </source>
</evidence>
<comment type="similarity">
    <text evidence="1">Belongs to the peptidase S1 family.</text>
</comment>
<accession>A0A7E5WWK6</accession>
<dbReference type="InterPro" id="IPR043504">
    <property type="entry name" value="Peptidase_S1_PA_chymotrypsin"/>
</dbReference>
<dbReference type="InterPro" id="IPR001314">
    <property type="entry name" value="Peptidase_S1A"/>
</dbReference>
<dbReference type="InterPro" id="IPR009003">
    <property type="entry name" value="Peptidase_S1_PA"/>
</dbReference>
<dbReference type="SUPFAM" id="SSF50494">
    <property type="entry name" value="Trypsin-like serine proteases"/>
    <property type="match status" value="1"/>
</dbReference>
<keyword evidence="4" id="KW-0720">Serine protease</keyword>
<gene>
    <name evidence="9" type="primary">LOC113506606</name>
</gene>
<feature type="domain" description="Peptidase S1" evidence="7">
    <location>
        <begin position="72"/>
        <end position="301"/>
    </location>
</feature>
<dbReference type="Pfam" id="PF00089">
    <property type="entry name" value="Trypsin"/>
    <property type="match status" value="1"/>
</dbReference>
<dbReference type="InterPro" id="IPR050430">
    <property type="entry name" value="Peptidase_S1"/>
</dbReference>
<keyword evidence="8" id="KW-1185">Reference proteome</keyword>
<dbReference type="RefSeq" id="XP_026745243.1">
    <property type="nucleotide sequence ID" value="XM_026889442.1"/>
</dbReference>
<keyword evidence="6" id="KW-1133">Transmembrane helix</keyword>
<name>A0A7E5WWK6_TRINI</name>
<sequence>MYNFTTRFMLPIYASEGKHVQTSGHIMMMAIMFTLVSFVYLNFVPYIDPTNVKQTSLQVLQRQNKSDTNIRVFEGRDVTDGEYPYVIVLIISDNDFTKYQRVCTGSMIKETWGLTAAHCFKYSKKRKYSVFYDNFTESPMNTGIYVPVIKMIVHPAYLSSPIKEANNDVGLFRSENVPKKSYAVLLAAEYSTLVGLPVVYVGGGDTKMLHSYKDETRPLQLGEATIIHCDKEIIQIHRIIICLAPKCSNRLEIPWHGDSGGPLIFDGKIIGVFSFSSKKKITQIGYTPVSPFTDWIHYVVNDKEP</sequence>
<evidence type="ECO:0000256" key="5">
    <source>
        <dbReference type="ARBA" id="ARBA00023157"/>
    </source>
</evidence>
<evidence type="ECO:0000256" key="4">
    <source>
        <dbReference type="ARBA" id="ARBA00022825"/>
    </source>
</evidence>
<dbReference type="PANTHER" id="PTHR24276:SF98">
    <property type="entry name" value="FI18310P1-RELATED"/>
    <property type="match status" value="1"/>
</dbReference>
<dbReference type="InterPro" id="IPR018114">
    <property type="entry name" value="TRYPSIN_HIS"/>
</dbReference>
<dbReference type="SMART" id="SM00020">
    <property type="entry name" value="Tryp_SPc"/>
    <property type="match status" value="1"/>
</dbReference>
<dbReference type="PANTHER" id="PTHR24276">
    <property type="entry name" value="POLYSERASE-RELATED"/>
    <property type="match status" value="1"/>
</dbReference>
<evidence type="ECO:0000256" key="3">
    <source>
        <dbReference type="ARBA" id="ARBA00022801"/>
    </source>
</evidence>
<dbReference type="InterPro" id="IPR001254">
    <property type="entry name" value="Trypsin_dom"/>
</dbReference>